<proteinExistence type="predicted"/>
<keyword evidence="2" id="KW-1185">Reference proteome</keyword>
<dbReference type="EMBL" id="KZ678395">
    <property type="protein sequence ID" value="PSR97015.1"/>
    <property type="molecule type" value="Genomic_DNA"/>
</dbReference>
<accession>A0A2T3AFR6</accession>
<dbReference type="Proteomes" id="UP000241462">
    <property type="component" value="Unassembled WGS sequence"/>
</dbReference>
<sequence length="120" mass="12750">MLPCPPKVLTLLRCLLRNHCCLIVETAPASSAALLLPLVLRTLHPLPQSREVCLHPSSPCWPTSCLILAAARACGSGVGLHIPMSPAMQKLCKYSTLTPDLIFLVTVAAVSLAIQDLVSS</sequence>
<dbReference type="InParanoid" id="A0A2T3AFR6"/>
<dbReference type="AlphaFoldDB" id="A0A2T3AFR6"/>
<evidence type="ECO:0000313" key="2">
    <source>
        <dbReference type="Proteomes" id="UP000241462"/>
    </source>
</evidence>
<organism evidence="1 2">
    <name type="scientific">Coniella lustricola</name>
    <dbReference type="NCBI Taxonomy" id="2025994"/>
    <lineage>
        <taxon>Eukaryota</taxon>
        <taxon>Fungi</taxon>
        <taxon>Dikarya</taxon>
        <taxon>Ascomycota</taxon>
        <taxon>Pezizomycotina</taxon>
        <taxon>Sordariomycetes</taxon>
        <taxon>Sordariomycetidae</taxon>
        <taxon>Diaporthales</taxon>
        <taxon>Schizoparmaceae</taxon>
        <taxon>Coniella</taxon>
    </lineage>
</organism>
<name>A0A2T3AFR6_9PEZI</name>
<reference evidence="1 2" key="1">
    <citation type="journal article" date="2018" name="Mycol. Prog.">
        <title>Coniella lustricola, a new species from submerged detritus.</title>
        <authorList>
            <person name="Raudabaugh D.B."/>
            <person name="Iturriaga T."/>
            <person name="Carver A."/>
            <person name="Mondo S."/>
            <person name="Pangilinan J."/>
            <person name="Lipzen A."/>
            <person name="He G."/>
            <person name="Amirebrahimi M."/>
            <person name="Grigoriev I.V."/>
            <person name="Miller A.N."/>
        </authorList>
    </citation>
    <scope>NUCLEOTIDE SEQUENCE [LARGE SCALE GENOMIC DNA]</scope>
    <source>
        <strain evidence="1 2">B22-T-1</strain>
    </source>
</reference>
<protein>
    <submittedName>
        <fullName evidence="1">Uncharacterized protein</fullName>
    </submittedName>
</protein>
<evidence type="ECO:0000313" key="1">
    <source>
        <dbReference type="EMBL" id="PSR97015.1"/>
    </source>
</evidence>
<gene>
    <name evidence="1" type="ORF">BD289DRAFT_124788</name>
</gene>